<evidence type="ECO:0000256" key="1">
    <source>
        <dbReference type="ARBA" id="ARBA00006484"/>
    </source>
</evidence>
<dbReference type="Proteomes" id="UP001586593">
    <property type="component" value="Unassembled WGS sequence"/>
</dbReference>
<evidence type="ECO:0000313" key="4">
    <source>
        <dbReference type="EMBL" id="KAL1860408.1"/>
    </source>
</evidence>
<dbReference type="PANTHER" id="PTHR24320:SF252">
    <property type="entry name" value="DEHYDROGENASE_REDUCTASE FAMILY PROTEIN, PUTATIVE (AFU_ORTHOLOGUE AFUA_3G08550)-RELATED"/>
    <property type="match status" value="1"/>
</dbReference>
<name>A0ABR3WFE4_9PEZI</name>
<dbReference type="InterPro" id="IPR036291">
    <property type="entry name" value="NAD(P)-bd_dom_sf"/>
</dbReference>
<dbReference type="EMBL" id="JAZHXJ010000463">
    <property type="protein sequence ID" value="KAL1860408.1"/>
    <property type="molecule type" value="Genomic_DNA"/>
</dbReference>
<keyword evidence="2" id="KW-0521">NADP</keyword>
<dbReference type="Gene3D" id="3.40.50.720">
    <property type="entry name" value="NAD(P)-binding Rossmann-like Domain"/>
    <property type="match status" value="1"/>
</dbReference>
<keyword evidence="3" id="KW-0560">Oxidoreductase</keyword>
<organism evidence="4 5">
    <name type="scientific">Phialemonium thermophilum</name>
    <dbReference type="NCBI Taxonomy" id="223376"/>
    <lineage>
        <taxon>Eukaryota</taxon>
        <taxon>Fungi</taxon>
        <taxon>Dikarya</taxon>
        <taxon>Ascomycota</taxon>
        <taxon>Pezizomycotina</taxon>
        <taxon>Sordariomycetes</taxon>
        <taxon>Sordariomycetidae</taxon>
        <taxon>Cephalothecales</taxon>
        <taxon>Cephalothecaceae</taxon>
        <taxon>Phialemonium</taxon>
    </lineage>
</organism>
<dbReference type="Pfam" id="PF00106">
    <property type="entry name" value="adh_short"/>
    <property type="match status" value="1"/>
</dbReference>
<accession>A0ABR3WFE4</accession>
<dbReference type="PRINTS" id="PR00081">
    <property type="entry name" value="GDHRDH"/>
</dbReference>
<evidence type="ECO:0000313" key="5">
    <source>
        <dbReference type="Proteomes" id="UP001586593"/>
    </source>
</evidence>
<keyword evidence="5" id="KW-1185">Reference proteome</keyword>
<dbReference type="InterPro" id="IPR002347">
    <property type="entry name" value="SDR_fam"/>
</dbReference>
<evidence type="ECO:0000256" key="3">
    <source>
        <dbReference type="ARBA" id="ARBA00023002"/>
    </source>
</evidence>
<dbReference type="PANTHER" id="PTHR24320">
    <property type="entry name" value="RETINOL DEHYDROGENASE"/>
    <property type="match status" value="1"/>
</dbReference>
<reference evidence="4 5" key="1">
    <citation type="journal article" date="2024" name="Commun. Biol.">
        <title>Comparative genomic analysis of thermophilic fungi reveals convergent evolutionary adaptations and gene losses.</title>
        <authorList>
            <person name="Steindorff A.S."/>
            <person name="Aguilar-Pontes M.V."/>
            <person name="Robinson A.J."/>
            <person name="Andreopoulos B."/>
            <person name="LaButti K."/>
            <person name="Kuo A."/>
            <person name="Mondo S."/>
            <person name="Riley R."/>
            <person name="Otillar R."/>
            <person name="Haridas S."/>
            <person name="Lipzen A."/>
            <person name="Grimwood J."/>
            <person name="Schmutz J."/>
            <person name="Clum A."/>
            <person name="Reid I.D."/>
            <person name="Moisan M.C."/>
            <person name="Butler G."/>
            <person name="Nguyen T.T.M."/>
            <person name="Dewar K."/>
            <person name="Conant G."/>
            <person name="Drula E."/>
            <person name="Henrissat B."/>
            <person name="Hansel C."/>
            <person name="Singer S."/>
            <person name="Hutchinson M.I."/>
            <person name="de Vries R.P."/>
            <person name="Natvig D.O."/>
            <person name="Powell A.J."/>
            <person name="Tsang A."/>
            <person name="Grigoriev I.V."/>
        </authorList>
    </citation>
    <scope>NUCLEOTIDE SEQUENCE [LARGE SCALE GENOMIC DNA]</scope>
    <source>
        <strain evidence="4 5">ATCC 24622</strain>
    </source>
</reference>
<evidence type="ECO:0000256" key="2">
    <source>
        <dbReference type="ARBA" id="ARBA00022857"/>
    </source>
</evidence>
<comment type="caution">
    <text evidence="4">The sequence shown here is derived from an EMBL/GenBank/DDBJ whole genome shotgun (WGS) entry which is preliminary data.</text>
</comment>
<dbReference type="SUPFAM" id="SSF51735">
    <property type="entry name" value="NAD(P)-binding Rossmann-fold domains"/>
    <property type="match status" value="1"/>
</dbReference>
<comment type="similarity">
    <text evidence="1">Belongs to the short-chain dehydrogenases/reductases (SDR) family.</text>
</comment>
<protein>
    <submittedName>
        <fullName evidence="4">Uncharacterized protein</fullName>
    </submittedName>
</protein>
<proteinExistence type="inferred from homology"/>
<gene>
    <name evidence="4" type="ORF">VTK73DRAFT_7354</name>
</gene>
<sequence length="349" mass="38965">MTVIQTSKSLELKPVRDSVPMIFFKSQFLSWPKWAPKDTDLSGQTAILTGGTTGIGHECARQLLSLKLSHLILGVRSPERGEAVAVAFRKSYPDATIEVWSLEMESYDSVQAFARRVDETLKRLDIAILNAGLVAREFRKVPSTGHESTIQVNYLSTMLLAVLLLPTLKSKHAPGRPGRLTIVNSGTSLYAKFPNHKERPLLKSFDDTSILPWDMEERYWSSKLIGQLFLIKLFPYVDPDDVIVNMVDPGLVRGTGLHRDFDGLLGRILTFVKALSGRSLAAGASTYIDAAVLRGKESHGCSFQDWKIFPFAAFAYTPEGRETTEVLWEETLDEFKFANAREILESLAK</sequence>